<feature type="non-terminal residue" evidence="3">
    <location>
        <position position="1"/>
    </location>
</feature>
<dbReference type="GeneID" id="5890400"/>
<keyword evidence="1" id="KW-1133">Transmembrane helix</keyword>
<protein>
    <recommendedName>
        <fullName evidence="2">VTT domain-containing protein</fullName>
    </recommendedName>
</protein>
<accession>A9UX15</accession>
<dbReference type="eggNOG" id="KOG3140">
    <property type="taxonomic scope" value="Eukaryota"/>
</dbReference>
<evidence type="ECO:0000256" key="1">
    <source>
        <dbReference type="SAM" id="Phobius"/>
    </source>
</evidence>
<feature type="transmembrane region" description="Helical" evidence="1">
    <location>
        <begin position="77"/>
        <end position="96"/>
    </location>
</feature>
<dbReference type="InterPro" id="IPR032816">
    <property type="entry name" value="VTT_dom"/>
</dbReference>
<feature type="domain" description="VTT" evidence="2">
    <location>
        <begin position="4"/>
        <end position="98"/>
    </location>
</feature>
<dbReference type="STRING" id="81824.A9UX15"/>
<sequence length="146" mass="16136">LCVFGGSIGAIIATWACRHCFKGIVTRLQDQYSNLKQISRVLEGDQGFRIVCMARLTFVPFGLQNALFSSAKFSRRAYFLATAAGLFPMTALNVYIGTTVRSMEDVMSGDWQNNAHYVVVVAGQLIIACIVTLYVSQRMKREVLAA</sequence>
<dbReference type="Pfam" id="PF09335">
    <property type="entry name" value="VTT_dom"/>
    <property type="match status" value="1"/>
</dbReference>
<keyword evidence="4" id="KW-1185">Reference proteome</keyword>
<evidence type="ECO:0000313" key="3">
    <source>
        <dbReference type="EMBL" id="EDQ90137.1"/>
    </source>
</evidence>
<name>A9UX15_MONBE</name>
<feature type="non-terminal residue" evidence="3">
    <location>
        <position position="146"/>
    </location>
</feature>
<dbReference type="PANTHER" id="PTHR46593">
    <property type="entry name" value="TRANSMEMBRANE PROTEIN 64"/>
    <property type="match status" value="1"/>
</dbReference>
<dbReference type="InterPro" id="IPR053069">
    <property type="entry name" value="TVP38/TMEM64"/>
</dbReference>
<keyword evidence="1" id="KW-0472">Membrane</keyword>
<evidence type="ECO:0000259" key="2">
    <source>
        <dbReference type="Pfam" id="PF09335"/>
    </source>
</evidence>
<feature type="transmembrane region" description="Helical" evidence="1">
    <location>
        <begin position="116"/>
        <end position="135"/>
    </location>
</feature>
<dbReference type="AlphaFoldDB" id="A9UX15"/>
<proteinExistence type="predicted"/>
<organism evidence="3 4">
    <name type="scientific">Monosiga brevicollis</name>
    <name type="common">Choanoflagellate</name>
    <dbReference type="NCBI Taxonomy" id="81824"/>
    <lineage>
        <taxon>Eukaryota</taxon>
        <taxon>Choanoflagellata</taxon>
        <taxon>Craspedida</taxon>
        <taxon>Salpingoecidae</taxon>
        <taxon>Monosiga</taxon>
    </lineage>
</organism>
<gene>
    <name evidence="3" type="ORF">MONBRDRAFT_3127</name>
</gene>
<reference evidence="3 4" key="1">
    <citation type="journal article" date="2008" name="Nature">
        <title>The genome of the choanoflagellate Monosiga brevicollis and the origin of metazoans.</title>
        <authorList>
            <consortium name="JGI Sequencing"/>
            <person name="King N."/>
            <person name="Westbrook M.J."/>
            <person name="Young S.L."/>
            <person name="Kuo A."/>
            <person name="Abedin M."/>
            <person name="Chapman J."/>
            <person name="Fairclough S."/>
            <person name="Hellsten U."/>
            <person name="Isogai Y."/>
            <person name="Letunic I."/>
            <person name="Marr M."/>
            <person name="Pincus D."/>
            <person name="Putnam N."/>
            <person name="Rokas A."/>
            <person name="Wright K.J."/>
            <person name="Zuzow R."/>
            <person name="Dirks W."/>
            <person name="Good M."/>
            <person name="Goodstein D."/>
            <person name="Lemons D."/>
            <person name="Li W."/>
            <person name="Lyons J.B."/>
            <person name="Morris A."/>
            <person name="Nichols S."/>
            <person name="Richter D.J."/>
            <person name="Salamov A."/>
            <person name="Bork P."/>
            <person name="Lim W.A."/>
            <person name="Manning G."/>
            <person name="Miller W.T."/>
            <person name="McGinnis W."/>
            <person name="Shapiro H."/>
            <person name="Tjian R."/>
            <person name="Grigoriev I.V."/>
            <person name="Rokhsar D."/>
        </authorList>
    </citation>
    <scope>NUCLEOTIDE SEQUENCE [LARGE SCALE GENOMIC DNA]</scope>
    <source>
        <strain evidence="4">MX1 / ATCC 50154</strain>
    </source>
</reference>
<dbReference type="KEGG" id="mbr:MONBRDRAFT_3127"/>
<dbReference type="Proteomes" id="UP000001357">
    <property type="component" value="Unassembled WGS sequence"/>
</dbReference>
<evidence type="ECO:0000313" key="4">
    <source>
        <dbReference type="Proteomes" id="UP000001357"/>
    </source>
</evidence>
<dbReference type="PANTHER" id="PTHR46593:SF1">
    <property type="entry name" value="TRANSMEMBRANE PROTEIN 64"/>
    <property type="match status" value="1"/>
</dbReference>
<dbReference type="EMBL" id="CH991548">
    <property type="protein sequence ID" value="EDQ90137.1"/>
    <property type="molecule type" value="Genomic_DNA"/>
</dbReference>
<keyword evidence="1" id="KW-0812">Transmembrane</keyword>
<dbReference type="RefSeq" id="XP_001744904.1">
    <property type="nucleotide sequence ID" value="XM_001744852.1"/>
</dbReference>
<dbReference type="InParanoid" id="A9UX15"/>